<feature type="domain" description="Tyr recombinase" evidence="4">
    <location>
        <begin position="201"/>
        <end position="401"/>
    </location>
</feature>
<evidence type="ECO:0000313" key="5">
    <source>
        <dbReference type="EMBL" id="GAA0907764.1"/>
    </source>
</evidence>
<evidence type="ECO:0000256" key="2">
    <source>
        <dbReference type="ARBA" id="ARBA00023125"/>
    </source>
</evidence>
<protein>
    <recommendedName>
        <fullName evidence="4">Tyr recombinase domain-containing protein</fullName>
    </recommendedName>
</protein>
<dbReference type="InterPro" id="IPR013762">
    <property type="entry name" value="Integrase-like_cat_sf"/>
</dbReference>
<dbReference type="Gene3D" id="1.10.443.10">
    <property type="entry name" value="Intergrase catalytic core"/>
    <property type="match status" value="1"/>
</dbReference>
<evidence type="ECO:0000256" key="1">
    <source>
        <dbReference type="ARBA" id="ARBA00008857"/>
    </source>
</evidence>
<dbReference type="InterPro" id="IPR002104">
    <property type="entry name" value="Integrase_catalytic"/>
</dbReference>
<dbReference type="PROSITE" id="PS51898">
    <property type="entry name" value="TYR_RECOMBINASE"/>
    <property type="match status" value="1"/>
</dbReference>
<comment type="caution">
    <text evidence="5">The sequence shown here is derived from an EMBL/GenBank/DDBJ whole genome shotgun (WGS) entry which is preliminary data.</text>
</comment>
<keyword evidence="6" id="KW-1185">Reference proteome</keyword>
<proteinExistence type="inferred from homology"/>
<dbReference type="Pfam" id="PF00589">
    <property type="entry name" value="Phage_integrase"/>
    <property type="match status" value="1"/>
</dbReference>
<reference evidence="6" key="1">
    <citation type="journal article" date="2019" name="Int. J. Syst. Evol. Microbiol.">
        <title>The Global Catalogue of Microorganisms (GCM) 10K type strain sequencing project: providing services to taxonomists for standard genome sequencing and annotation.</title>
        <authorList>
            <consortium name="The Broad Institute Genomics Platform"/>
            <consortium name="The Broad Institute Genome Sequencing Center for Infectious Disease"/>
            <person name="Wu L."/>
            <person name="Ma J."/>
        </authorList>
    </citation>
    <scope>NUCLEOTIDE SEQUENCE [LARGE SCALE GENOMIC DNA]</scope>
    <source>
        <strain evidence="6">JCM 10673</strain>
    </source>
</reference>
<evidence type="ECO:0000313" key="6">
    <source>
        <dbReference type="Proteomes" id="UP001501005"/>
    </source>
</evidence>
<dbReference type="SUPFAM" id="SSF56349">
    <property type="entry name" value="DNA breaking-rejoining enzymes"/>
    <property type="match status" value="1"/>
</dbReference>
<dbReference type="PANTHER" id="PTHR30349">
    <property type="entry name" value="PHAGE INTEGRASE-RELATED"/>
    <property type="match status" value="1"/>
</dbReference>
<comment type="similarity">
    <text evidence="1">Belongs to the 'phage' integrase family.</text>
</comment>
<evidence type="ECO:0000256" key="3">
    <source>
        <dbReference type="ARBA" id="ARBA00023172"/>
    </source>
</evidence>
<dbReference type="Proteomes" id="UP001501005">
    <property type="component" value="Unassembled WGS sequence"/>
</dbReference>
<gene>
    <name evidence="5" type="ORF">GCM10009549_14040</name>
</gene>
<dbReference type="InterPro" id="IPR011010">
    <property type="entry name" value="DNA_brk_join_enz"/>
</dbReference>
<dbReference type="PANTHER" id="PTHR30349:SF64">
    <property type="entry name" value="PROPHAGE INTEGRASE INTD-RELATED"/>
    <property type="match status" value="1"/>
</dbReference>
<organism evidence="5 6">
    <name type="scientific">Streptomyces thermoalcalitolerans</name>
    <dbReference type="NCBI Taxonomy" id="65605"/>
    <lineage>
        <taxon>Bacteria</taxon>
        <taxon>Bacillati</taxon>
        <taxon>Actinomycetota</taxon>
        <taxon>Actinomycetes</taxon>
        <taxon>Kitasatosporales</taxon>
        <taxon>Streptomycetaceae</taxon>
        <taxon>Streptomyces</taxon>
    </lineage>
</organism>
<accession>A0ABP3YV97</accession>
<evidence type="ECO:0000259" key="4">
    <source>
        <dbReference type="PROSITE" id="PS51898"/>
    </source>
</evidence>
<dbReference type="InterPro" id="IPR010998">
    <property type="entry name" value="Integrase_recombinase_N"/>
</dbReference>
<name>A0ABP3YV97_9ACTN</name>
<dbReference type="EMBL" id="BAAAHG010000007">
    <property type="protein sequence ID" value="GAA0907764.1"/>
    <property type="molecule type" value="Genomic_DNA"/>
</dbReference>
<dbReference type="Gene3D" id="1.10.150.130">
    <property type="match status" value="1"/>
</dbReference>
<keyword evidence="2" id="KW-0238">DNA-binding</keyword>
<keyword evidence="3" id="KW-0233">DNA recombination</keyword>
<sequence>MVARRNKAGEVTGYQVRWRLGGRRNGPWQTERFAGDEEGRRAAEIFRDAVNEAGQQWPEGWVKGRGYIDPAAEDASRFVFSAYARQVIERRTGVSERYREDCLRELETYILPTFGNCDIRSTEHFSRATISTWVNQMAQTLVWRGSKRKPMSPKTLKNLRGLLSSILEEATREEPPLRDRNPCKGIRLPRVDDDGVEDDGEDIEFLEPDEVAGIVKCLKRRQDQIFVRVAYGTGLRWGEITALAPRHLRNPRPGVHEVRVARAWKRGKRGEGFYLGPPKSRAGRRTVDISAGLWDELIELGVAGMAPGALVFHNGHGQRLVYSTFYDRWKAAVAEAKERRLIPEWKFPTFHDLRHSHAAALISEGHSLTYVQRRLGHESIQTTSDTYGHLLETARISALETIDRALGIEPAGQAADADDEEHEARRPLREPGRVLYVAHLGAVRLAFWDDEHARELAEQWAQERGGVVRVERATADWWIRSTGGRVGSDNGLKAVRHELPARAFIWQAGPAVYAVDGTEIVTDPNAGELRGSWVYDFEEPLYTDEPALQATEWRDGPAAETEARAWGPDRDAVREAFEKARADALRICGLHPARSGGGDRRAVR</sequence>
<dbReference type="CDD" id="cd01189">
    <property type="entry name" value="INT_ICEBs1_C_like"/>
    <property type="match status" value="1"/>
</dbReference>
<dbReference type="InterPro" id="IPR050090">
    <property type="entry name" value="Tyrosine_recombinase_XerCD"/>
</dbReference>